<evidence type="ECO:0000256" key="6">
    <source>
        <dbReference type="ARBA" id="ARBA00022989"/>
    </source>
</evidence>
<feature type="transmembrane region" description="Helical" evidence="8">
    <location>
        <begin position="33"/>
        <end position="53"/>
    </location>
</feature>
<comment type="similarity">
    <text evidence="2">Belongs to the CPA3 antiporters (TC 2.A.63) subunit F family.</text>
</comment>
<dbReference type="GO" id="GO:0015385">
    <property type="term" value="F:sodium:proton antiporter activity"/>
    <property type="evidence" value="ECO:0007669"/>
    <property type="project" value="TreeGrafter"/>
</dbReference>
<dbReference type="GO" id="GO:0005886">
    <property type="term" value="C:plasma membrane"/>
    <property type="evidence" value="ECO:0007669"/>
    <property type="project" value="UniProtKB-SubCell"/>
</dbReference>
<dbReference type="eggNOG" id="COG2212">
    <property type="taxonomic scope" value="Bacteria"/>
</dbReference>
<dbReference type="PANTHER" id="PTHR34702">
    <property type="entry name" value="NA(+)/H(+) ANTIPORTER SUBUNIT F1"/>
    <property type="match status" value="1"/>
</dbReference>
<evidence type="ECO:0000256" key="8">
    <source>
        <dbReference type="SAM" id="Phobius"/>
    </source>
</evidence>
<evidence type="ECO:0000256" key="7">
    <source>
        <dbReference type="ARBA" id="ARBA00023136"/>
    </source>
</evidence>
<keyword evidence="5 8" id="KW-0812">Transmembrane</keyword>
<evidence type="ECO:0000256" key="4">
    <source>
        <dbReference type="ARBA" id="ARBA00022475"/>
    </source>
</evidence>
<dbReference type="InterPro" id="IPR007208">
    <property type="entry name" value="MrpF/PhaF-like"/>
</dbReference>
<dbReference type="Pfam" id="PF04066">
    <property type="entry name" value="MrpF_PhaF"/>
    <property type="match status" value="1"/>
</dbReference>
<gene>
    <name evidence="9" type="ORF">U27_06640</name>
</gene>
<dbReference type="Proteomes" id="UP000030661">
    <property type="component" value="Unassembled WGS sequence"/>
</dbReference>
<evidence type="ECO:0000256" key="5">
    <source>
        <dbReference type="ARBA" id="ARBA00022692"/>
    </source>
</evidence>
<accession>A0A081C500</accession>
<dbReference type="STRING" id="1499967.U27_06640"/>
<proteinExistence type="inferred from homology"/>
<reference evidence="9" key="1">
    <citation type="journal article" date="2015" name="PeerJ">
        <title>First genomic representation of candidate bacterial phylum KSB3 points to enhanced environmental sensing as a trigger of wastewater bulking.</title>
        <authorList>
            <person name="Sekiguchi Y."/>
            <person name="Ohashi A."/>
            <person name="Parks D.H."/>
            <person name="Yamauchi T."/>
            <person name="Tyson G.W."/>
            <person name="Hugenholtz P."/>
        </authorList>
    </citation>
    <scope>NUCLEOTIDE SEQUENCE [LARGE SCALE GENOMIC DNA]</scope>
</reference>
<keyword evidence="10" id="KW-1185">Reference proteome</keyword>
<evidence type="ECO:0000313" key="9">
    <source>
        <dbReference type="EMBL" id="GAK59655.1"/>
    </source>
</evidence>
<evidence type="ECO:0000313" key="10">
    <source>
        <dbReference type="Proteomes" id="UP000030661"/>
    </source>
</evidence>
<comment type="subcellular location">
    <subcellularLocation>
        <location evidence="1">Cell membrane</location>
        <topology evidence="1">Multi-pass membrane protein</topology>
    </subcellularLocation>
</comment>
<evidence type="ECO:0000256" key="1">
    <source>
        <dbReference type="ARBA" id="ARBA00004651"/>
    </source>
</evidence>
<keyword evidence="3" id="KW-0813">Transport</keyword>
<dbReference type="HOGENOM" id="CLU_125825_2_2_0"/>
<dbReference type="AlphaFoldDB" id="A0A081C500"/>
<keyword evidence="7 8" id="KW-0472">Membrane</keyword>
<protein>
    <submittedName>
        <fullName evidence="9">Multiple resistance and pH regulation protein F</fullName>
    </submittedName>
</protein>
<name>A0A081C500_VECG1</name>
<keyword evidence="4" id="KW-1003">Cell membrane</keyword>
<keyword evidence="6 8" id="KW-1133">Transmembrane helix</keyword>
<sequence>MTLFSLDFMVYFFLGTSVFSMIRIVIGPSSSDRLIGLNLVAAQVLAIFVLMAVKENLAVYLDVALVYDIFGFVGILAICKYFGGKEKLS</sequence>
<evidence type="ECO:0000256" key="3">
    <source>
        <dbReference type="ARBA" id="ARBA00022448"/>
    </source>
</evidence>
<dbReference type="EMBL" id="DF820470">
    <property type="protein sequence ID" value="GAK59655.1"/>
    <property type="molecule type" value="Genomic_DNA"/>
</dbReference>
<evidence type="ECO:0000256" key="2">
    <source>
        <dbReference type="ARBA" id="ARBA00009212"/>
    </source>
</evidence>
<organism evidence="9">
    <name type="scientific">Vecturithrix granuli</name>
    <dbReference type="NCBI Taxonomy" id="1499967"/>
    <lineage>
        <taxon>Bacteria</taxon>
        <taxon>Candidatus Moduliflexota</taxon>
        <taxon>Candidatus Vecturitrichia</taxon>
        <taxon>Candidatus Vecturitrichales</taxon>
        <taxon>Candidatus Vecturitrichaceae</taxon>
        <taxon>Candidatus Vecturithrix</taxon>
    </lineage>
</organism>
<feature type="transmembrane region" description="Helical" evidence="8">
    <location>
        <begin position="59"/>
        <end position="83"/>
    </location>
</feature>
<dbReference type="PANTHER" id="PTHR34702:SF1">
    <property type="entry name" value="NA(+)_H(+) ANTIPORTER SUBUNIT F"/>
    <property type="match status" value="1"/>
</dbReference>
<feature type="transmembrane region" description="Helical" evidence="8">
    <location>
        <begin position="6"/>
        <end position="26"/>
    </location>
</feature>